<organism evidence="2 3">
    <name type="scientific">Acrocarpospora pleiomorpha</name>
    <dbReference type="NCBI Taxonomy" id="90975"/>
    <lineage>
        <taxon>Bacteria</taxon>
        <taxon>Bacillati</taxon>
        <taxon>Actinomycetota</taxon>
        <taxon>Actinomycetes</taxon>
        <taxon>Streptosporangiales</taxon>
        <taxon>Streptosporangiaceae</taxon>
        <taxon>Acrocarpospora</taxon>
    </lineage>
</organism>
<accession>A0A5M3XNQ3</accession>
<evidence type="ECO:0000259" key="1">
    <source>
        <dbReference type="Pfam" id="PF01930"/>
    </source>
</evidence>
<dbReference type="Gene3D" id="3.90.320.10">
    <property type="match status" value="1"/>
</dbReference>
<evidence type="ECO:0000313" key="3">
    <source>
        <dbReference type="Proteomes" id="UP000377595"/>
    </source>
</evidence>
<dbReference type="InterPro" id="IPR011604">
    <property type="entry name" value="PDDEXK-like_dom_sf"/>
</dbReference>
<dbReference type="AlphaFoldDB" id="A0A5M3XNQ3"/>
<gene>
    <name evidence="2" type="ORF">Aple_046350</name>
</gene>
<reference evidence="2 3" key="1">
    <citation type="submission" date="2019-10" db="EMBL/GenBank/DDBJ databases">
        <title>Whole genome shotgun sequence of Acrocarpospora pleiomorpha NBRC 16267.</title>
        <authorList>
            <person name="Ichikawa N."/>
            <person name="Kimura A."/>
            <person name="Kitahashi Y."/>
            <person name="Komaki H."/>
            <person name="Oguchi A."/>
        </authorList>
    </citation>
    <scope>NUCLEOTIDE SEQUENCE [LARGE SCALE GENOMIC DNA]</scope>
    <source>
        <strain evidence="2 3">NBRC 16267</strain>
    </source>
</reference>
<sequence>MIGAADVGGVHVKYLYHCPRQLWLYVRGIRPEHLSDRVQLGEAVHETSYRRSQPVDLGAAKLDHLDGALWVHEVKSSAVSRAADNAQAIHYCYRLHEVGIDAKGAILHYPATRRTIRIPYTTEQAAKAAADVVTVLETVAAPSSPPRLARPACKGCSYIDYCWME</sequence>
<dbReference type="PANTHER" id="PTHR37168:SF1">
    <property type="entry name" value="CRISPR-ASSOCIATED EXONUCLEASE CAS4"/>
    <property type="match status" value="1"/>
</dbReference>
<dbReference type="Proteomes" id="UP000377595">
    <property type="component" value="Unassembled WGS sequence"/>
</dbReference>
<dbReference type="RefSeq" id="WP_218038472.1">
    <property type="nucleotide sequence ID" value="NZ_BAAAHM010000007.1"/>
</dbReference>
<comment type="caution">
    <text evidence="2">The sequence shown here is derived from an EMBL/GenBank/DDBJ whole genome shotgun (WGS) entry which is preliminary data.</text>
</comment>
<keyword evidence="3" id="KW-1185">Reference proteome</keyword>
<name>A0A5M3XNQ3_9ACTN</name>
<protein>
    <recommendedName>
        <fullName evidence="1">DUF83 domain-containing protein</fullName>
    </recommendedName>
</protein>
<evidence type="ECO:0000313" key="2">
    <source>
        <dbReference type="EMBL" id="GES21739.1"/>
    </source>
</evidence>
<dbReference type="Pfam" id="PF01930">
    <property type="entry name" value="Cas_Cas4"/>
    <property type="match status" value="1"/>
</dbReference>
<dbReference type="InterPro" id="IPR022765">
    <property type="entry name" value="Dna2/Cas4_DUF83"/>
</dbReference>
<proteinExistence type="predicted"/>
<dbReference type="EMBL" id="BLAF01000025">
    <property type="protein sequence ID" value="GES21739.1"/>
    <property type="molecule type" value="Genomic_DNA"/>
</dbReference>
<dbReference type="PANTHER" id="PTHR37168">
    <property type="entry name" value="CRISPR-ASSOCIATED EXONUCLEASE CAS4"/>
    <property type="match status" value="1"/>
</dbReference>
<feature type="domain" description="DUF83" evidence="1">
    <location>
        <begin position="9"/>
        <end position="163"/>
    </location>
</feature>